<name>A0ACD4NQH5_9HYPH</name>
<keyword evidence="2" id="KW-1185">Reference proteome</keyword>
<dbReference type="Proteomes" id="UP001163223">
    <property type="component" value="Chromosome"/>
</dbReference>
<evidence type="ECO:0000313" key="1">
    <source>
        <dbReference type="EMBL" id="WAJ29100.1"/>
    </source>
</evidence>
<gene>
    <name evidence="1" type="ORF">OXU80_02320</name>
</gene>
<organism evidence="1 2">
    <name type="scientific">Antarcticirhabdus aurantiaca</name>
    <dbReference type="NCBI Taxonomy" id="2606717"/>
    <lineage>
        <taxon>Bacteria</taxon>
        <taxon>Pseudomonadati</taxon>
        <taxon>Pseudomonadota</taxon>
        <taxon>Alphaproteobacteria</taxon>
        <taxon>Hyphomicrobiales</taxon>
        <taxon>Aurantimonadaceae</taxon>
        <taxon>Antarcticirhabdus</taxon>
    </lineage>
</organism>
<evidence type="ECO:0000313" key="2">
    <source>
        <dbReference type="Proteomes" id="UP001163223"/>
    </source>
</evidence>
<dbReference type="EMBL" id="CP113520">
    <property type="protein sequence ID" value="WAJ29100.1"/>
    <property type="molecule type" value="Genomic_DNA"/>
</dbReference>
<proteinExistence type="predicted"/>
<reference evidence="1" key="1">
    <citation type="submission" date="2022-11" db="EMBL/GenBank/DDBJ databases">
        <title>beta-Carotene-producing bacterium, Jeongeuplla avenae sp. nov., alleviates the salt stress of Arabidopsis seedlings.</title>
        <authorList>
            <person name="Jiang L."/>
            <person name="Lee J."/>
        </authorList>
    </citation>
    <scope>NUCLEOTIDE SEQUENCE</scope>
    <source>
        <strain evidence="1">DY_R2A_6</strain>
    </source>
</reference>
<protein>
    <submittedName>
        <fullName evidence="1">HlyD family secretion protein</fullName>
    </submittedName>
</protein>
<accession>A0ACD4NQH5</accession>
<sequence length="361" mass="37640">MAAPAFLRSSTTLAALAVGVAGVLLVLHAWNLPPFASSVQTTDDAYVRGAVTVIGSQLAAPVAAVHVKDFQAVKAGDPLLDLDDRIYRQRLAQQAANLADAQGSLAGFDAQRASAQAEVQVAEAQLRNAQAGLQGAQTARARVAPLVSENFASEAQRTEADVAVAQAEASVAQAEASIAAARQRVETVERSRANLEAAVQGAEAALRLAEIDLANTRITAPQDGRLGEVRIRKGQYVAAGTQLVSLVPPEVWVIANYKETQVAGMAVGQPATVRVDALGRAALEGTIRSFSPATGSEFSVIRTDNATGNFVKIPQRVPIRIEFEPDQEAVARLSPGLSVVVSVDVAAQATPQPAVPVDPAR</sequence>